<evidence type="ECO:0000313" key="2">
    <source>
        <dbReference type="EMBL" id="MFC7090791.1"/>
    </source>
</evidence>
<keyword evidence="1" id="KW-0732">Signal</keyword>
<evidence type="ECO:0000313" key="3">
    <source>
        <dbReference type="Proteomes" id="UP001596411"/>
    </source>
</evidence>
<accession>A0ABW2F2R6</accession>
<reference evidence="3" key="1">
    <citation type="journal article" date="2019" name="Int. J. Syst. Evol. Microbiol.">
        <title>The Global Catalogue of Microorganisms (GCM) 10K type strain sequencing project: providing services to taxonomists for standard genome sequencing and annotation.</title>
        <authorList>
            <consortium name="The Broad Institute Genomics Platform"/>
            <consortium name="The Broad Institute Genome Sequencing Center for Infectious Disease"/>
            <person name="Wu L."/>
            <person name="Ma J."/>
        </authorList>
    </citation>
    <scope>NUCLEOTIDE SEQUENCE [LARGE SCALE GENOMIC DNA]</scope>
    <source>
        <strain evidence="3">CGMCC 1.13666</strain>
    </source>
</reference>
<gene>
    <name evidence="2" type="ORF">ACFQH5_14650</name>
</gene>
<dbReference type="Proteomes" id="UP001596411">
    <property type="component" value="Unassembled WGS sequence"/>
</dbReference>
<dbReference type="PROSITE" id="PS51257">
    <property type="entry name" value="PROKAR_LIPOPROTEIN"/>
    <property type="match status" value="1"/>
</dbReference>
<dbReference type="RefSeq" id="WP_346063321.1">
    <property type="nucleotide sequence ID" value="NZ_BAAADR010000017.1"/>
</dbReference>
<sequence>MKIKRISLGLATAALVAISGCSNTVPACSDTVTVDLVKEIADREMARQFGPNVASLFSYSVESIRTTWTDEQTGAHECAAQLAMTASNTGQTDEGPITYTVEVTDDGEEFFVNVYGL</sequence>
<proteinExistence type="predicted"/>
<feature type="signal peptide" evidence="1">
    <location>
        <begin position="1"/>
        <end position="27"/>
    </location>
</feature>
<name>A0ABW2F2R6_9GAMM</name>
<comment type="caution">
    <text evidence="2">The sequence shown here is derived from an EMBL/GenBank/DDBJ whole genome shotgun (WGS) entry which is preliminary data.</text>
</comment>
<feature type="chain" id="PRO_5045299589" description="Lipoprotein" evidence="1">
    <location>
        <begin position="28"/>
        <end position="117"/>
    </location>
</feature>
<protein>
    <recommendedName>
        <fullName evidence="4">Lipoprotein</fullName>
    </recommendedName>
</protein>
<organism evidence="2 3">
    <name type="scientific">Halomonas salifodinae</name>
    <dbReference type="NCBI Taxonomy" id="438745"/>
    <lineage>
        <taxon>Bacteria</taxon>
        <taxon>Pseudomonadati</taxon>
        <taxon>Pseudomonadota</taxon>
        <taxon>Gammaproteobacteria</taxon>
        <taxon>Oceanospirillales</taxon>
        <taxon>Halomonadaceae</taxon>
        <taxon>Halomonas</taxon>
    </lineage>
</organism>
<evidence type="ECO:0000256" key="1">
    <source>
        <dbReference type="SAM" id="SignalP"/>
    </source>
</evidence>
<dbReference type="EMBL" id="JBHSZP010000028">
    <property type="protein sequence ID" value="MFC7090791.1"/>
    <property type="molecule type" value="Genomic_DNA"/>
</dbReference>
<keyword evidence="3" id="KW-1185">Reference proteome</keyword>
<evidence type="ECO:0008006" key="4">
    <source>
        <dbReference type="Google" id="ProtNLM"/>
    </source>
</evidence>